<dbReference type="RefSeq" id="WP_165106934.1">
    <property type="nucleotide sequence ID" value="NZ_JAAKYA010000045.1"/>
</dbReference>
<dbReference type="GO" id="GO:0008276">
    <property type="term" value="F:protein methyltransferase activity"/>
    <property type="evidence" value="ECO:0007669"/>
    <property type="project" value="TreeGrafter"/>
</dbReference>
<dbReference type="GO" id="GO:0005840">
    <property type="term" value="C:ribosome"/>
    <property type="evidence" value="ECO:0007669"/>
    <property type="project" value="UniProtKB-KW"/>
</dbReference>
<dbReference type="InterPro" id="IPR029063">
    <property type="entry name" value="SAM-dependent_MTases_sf"/>
</dbReference>
<dbReference type="AlphaFoldDB" id="A0A6M1RWG3"/>
<keyword evidence="1 3" id="KW-0489">Methyltransferase</keyword>
<keyword evidence="4" id="KW-1185">Reference proteome</keyword>
<dbReference type="GO" id="GO:0032259">
    <property type="term" value="P:methylation"/>
    <property type="evidence" value="ECO:0007669"/>
    <property type="project" value="UniProtKB-KW"/>
</dbReference>
<dbReference type="CDD" id="cd02440">
    <property type="entry name" value="AdoMet_MTases"/>
    <property type="match status" value="1"/>
</dbReference>
<name>A0A6M1RWG3_9BACT</name>
<dbReference type="EMBL" id="JAAKYA010000045">
    <property type="protein sequence ID" value="NGO39112.1"/>
    <property type="molecule type" value="Genomic_DNA"/>
</dbReference>
<accession>A0A6M1RWG3</accession>
<evidence type="ECO:0000313" key="4">
    <source>
        <dbReference type="Proteomes" id="UP000477311"/>
    </source>
</evidence>
<reference evidence="3 4" key="1">
    <citation type="submission" date="2020-02" db="EMBL/GenBank/DDBJ databases">
        <title>Draft genome sequence of Limisphaera ngatamarikiensis NGM72.4T, a thermophilic Verrucomicrobia grouped in subdivision 3.</title>
        <authorList>
            <person name="Carere C.R."/>
            <person name="Steen J."/>
            <person name="Hugenholtz P."/>
            <person name="Stott M.B."/>
        </authorList>
    </citation>
    <scope>NUCLEOTIDE SEQUENCE [LARGE SCALE GENOMIC DNA]</scope>
    <source>
        <strain evidence="3 4">NGM72.4</strain>
    </source>
</reference>
<evidence type="ECO:0000256" key="2">
    <source>
        <dbReference type="ARBA" id="ARBA00022679"/>
    </source>
</evidence>
<dbReference type="Pfam" id="PF06325">
    <property type="entry name" value="PrmA"/>
    <property type="match status" value="1"/>
</dbReference>
<proteinExistence type="predicted"/>
<comment type="caution">
    <text evidence="3">The sequence shown here is derived from an EMBL/GenBank/DDBJ whole genome shotgun (WGS) entry which is preliminary data.</text>
</comment>
<dbReference type="Gene3D" id="3.40.50.150">
    <property type="entry name" value="Vaccinia Virus protein VP39"/>
    <property type="match status" value="1"/>
</dbReference>
<dbReference type="PANTHER" id="PTHR43648">
    <property type="entry name" value="ELECTRON TRANSFER FLAVOPROTEIN BETA SUBUNIT LYSINE METHYLTRANSFERASE"/>
    <property type="match status" value="1"/>
</dbReference>
<keyword evidence="3" id="KW-0689">Ribosomal protein</keyword>
<sequence length="313" mass="34206">MKRSGRDDLWEVRVSCPRGWAEAVADQVAEVWEVSPVVEYRPGAGRARVVAYLEERPDAREWRERCARLRSAMRELGLGGSGGPRLAVRGRRLAREDWAESWKLHFGVLQVGPLVIRPSWCRAVLEEGQVEVVLDPGLSFGTGHHPTTRYCLEELARLRVAERRQGLLDAGTGSGILAVAAAKLGYGPVDALDYDAVAVERARENAQSNGVGDVVRVRRVDLLELPVGGRRYEVICANVTAPVLLAAGERLCGRLGSGGYLVVAGILAREFERVRSAFEGLGLVLVRSRREGRWRSGTLYRPGEGRGGFGSSG</sequence>
<evidence type="ECO:0000313" key="3">
    <source>
        <dbReference type="EMBL" id="NGO39112.1"/>
    </source>
</evidence>
<gene>
    <name evidence="3" type="ORF">G4L39_06830</name>
</gene>
<keyword evidence="2 3" id="KW-0808">Transferase</keyword>
<dbReference type="PANTHER" id="PTHR43648:SF1">
    <property type="entry name" value="ELECTRON TRANSFER FLAVOPROTEIN BETA SUBUNIT LYSINE METHYLTRANSFERASE"/>
    <property type="match status" value="1"/>
</dbReference>
<dbReference type="Proteomes" id="UP000477311">
    <property type="component" value="Unassembled WGS sequence"/>
</dbReference>
<dbReference type="SUPFAM" id="SSF53335">
    <property type="entry name" value="S-adenosyl-L-methionine-dependent methyltransferases"/>
    <property type="match status" value="1"/>
</dbReference>
<keyword evidence="3" id="KW-0687">Ribonucleoprotein</keyword>
<organism evidence="3 4">
    <name type="scientific">Limisphaera ngatamarikiensis</name>
    <dbReference type="NCBI Taxonomy" id="1324935"/>
    <lineage>
        <taxon>Bacteria</taxon>
        <taxon>Pseudomonadati</taxon>
        <taxon>Verrucomicrobiota</taxon>
        <taxon>Verrucomicrobiia</taxon>
        <taxon>Limisphaerales</taxon>
        <taxon>Limisphaeraceae</taxon>
        <taxon>Limisphaera</taxon>
    </lineage>
</organism>
<evidence type="ECO:0000256" key="1">
    <source>
        <dbReference type="ARBA" id="ARBA00022603"/>
    </source>
</evidence>
<dbReference type="InterPro" id="IPR050078">
    <property type="entry name" value="Ribosomal_L11_MeTrfase_PrmA"/>
</dbReference>
<protein>
    <submittedName>
        <fullName evidence="3">50S ribosomal protein L11 methyltransferase</fullName>
    </submittedName>
</protein>